<dbReference type="PROSITE" id="PS51112">
    <property type="entry name" value="AMMECR1"/>
    <property type="match status" value="1"/>
</dbReference>
<reference evidence="2 3" key="2">
    <citation type="journal article" date="2018" name="Int. J. Syst. Evol. Microbiol.">
        <title>Marinobacterium aestuarii sp. nov., a benzene-degrading marine bacterium isolated from estuary sediment.</title>
        <authorList>
            <person name="Bae S.S."/>
            <person name="Jung J."/>
            <person name="Chung D."/>
            <person name="Baek K."/>
        </authorList>
    </citation>
    <scope>NUCLEOTIDE SEQUENCE [LARGE SCALE GENOMIC DNA]</scope>
    <source>
        <strain evidence="2 3">ST58-10</strain>
    </source>
</reference>
<protein>
    <submittedName>
        <fullName evidence="2">AmmeMemoRadiSam system protein A</fullName>
    </submittedName>
</protein>
<organism evidence="2 3">
    <name type="scientific">Marinobacterium aestuarii</name>
    <dbReference type="NCBI Taxonomy" id="1821621"/>
    <lineage>
        <taxon>Bacteria</taxon>
        <taxon>Pseudomonadati</taxon>
        <taxon>Pseudomonadota</taxon>
        <taxon>Gammaproteobacteria</taxon>
        <taxon>Oceanospirillales</taxon>
        <taxon>Oceanospirillaceae</taxon>
        <taxon>Marinobacterium</taxon>
    </lineage>
</organism>
<sequence length="202" mass="22324">MGSSPKLRRSLLSVAWKAIERGVATGELWLPDLEQAPAQLQVPGASFVTLYTPASQMTGRNDRRALRGCMGSLQSDRALLQDVAHNAFHSALRDRRFAPVQQRELGGIELELSLLSPLVPLQFRDEADLLGQVIAGVDGLAFESEGYQATFLPSVWEQLPDVDAFWCQLKCKAGLAADSWSPQLRCWRYRVLKITETDSPSG</sequence>
<dbReference type="Proteomes" id="UP000078070">
    <property type="component" value="Chromosome"/>
</dbReference>
<dbReference type="STRING" id="1821621.A8C75_12755"/>
<dbReference type="AlphaFoldDB" id="A0A1A9F694"/>
<dbReference type="SUPFAM" id="SSF143447">
    <property type="entry name" value="AMMECR1-like"/>
    <property type="match status" value="1"/>
</dbReference>
<dbReference type="PANTHER" id="PTHR13016:SF0">
    <property type="entry name" value="AMME SYNDROME CANDIDATE GENE 1 PROTEIN"/>
    <property type="match status" value="1"/>
</dbReference>
<dbReference type="EMBL" id="CP015839">
    <property type="protein sequence ID" value="ANG65253.1"/>
    <property type="molecule type" value="Genomic_DNA"/>
</dbReference>
<dbReference type="NCBIfam" id="TIGR04335">
    <property type="entry name" value="AmmeMemoSam_A"/>
    <property type="match status" value="1"/>
</dbReference>
<dbReference type="Gene3D" id="3.30.700.20">
    <property type="entry name" value="Hypothetical protein ph0010, domain 1"/>
    <property type="match status" value="1"/>
</dbReference>
<evidence type="ECO:0000259" key="1">
    <source>
        <dbReference type="PROSITE" id="PS51112"/>
    </source>
</evidence>
<evidence type="ECO:0000313" key="2">
    <source>
        <dbReference type="EMBL" id="ANG65253.1"/>
    </source>
</evidence>
<dbReference type="InterPro" id="IPR002733">
    <property type="entry name" value="AMMECR1_domain"/>
</dbReference>
<dbReference type="InterPro" id="IPR027623">
    <property type="entry name" value="AmmeMemoSam_A"/>
</dbReference>
<name>A0A1A9F694_9GAMM</name>
<accession>A0A1A9F694</accession>
<dbReference type="Gene3D" id="3.30.1490.150">
    <property type="entry name" value="Hypothetical protein ph0010, domain 2"/>
    <property type="match status" value="1"/>
</dbReference>
<dbReference type="InterPro" id="IPR023473">
    <property type="entry name" value="AMMECR1"/>
</dbReference>
<dbReference type="Pfam" id="PF01871">
    <property type="entry name" value="AMMECR1"/>
    <property type="match status" value="1"/>
</dbReference>
<dbReference type="InterPro" id="IPR027485">
    <property type="entry name" value="AMMECR1_N"/>
</dbReference>
<reference evidence="3" key="1">
    <citation type="submission" date="2016-05" db="EMBL/GenBank/DDBJ databases">
        <authorList>
            <person name="Baek K."/>
            <person name="Yang S.-J."/>
        </authorList>
    </citation>
    <scope>NUCLEOTIDE SEQUENCE [LARGE SCALE GENOMIC DNA]</scope>
    <source>
        <strain evidence="3">ST58-10</strain>
    </source>
</reference>
<proteinExistence type="predicted"/>
<keyword evidence="3" id="KW-1185">Reference proteome</keyword>
<gene>
    <name evidence="2" type="ORF">A8C75_12755</name>
</gene>
<dbReference type="InterPro" id="IPR036071">
    <property type="entry name" value="AMMECR1_dom_sf"/>
</dbReference>
<feature type="domain" description="AMMECR1" evidence="1">
    <location>
        <begin position="6"/>
        <end position="202"/>
    </location>
</feature>
<evidence type="ECO:0000313" key="3">
    <source>
        <dbReference type="Proteomes" id="UP000078070"/>
    </source>
</evidence>
<dbReference type="KEGG" id="mars:A8C75_12755"/>
<dbReference type="PANTHER" id="PTHR13016">
    <property type="entry name" value="AMMECR1 HOMOLOG"/>
    <property type="match status" value="1"/>
</dbReference>